<evidence type="ECO:0000313" key="2">
    <source>
        <dbReference type="Proteomes" id="UP001408789"/>
    </source>
</evidence>
<organism evidence="1 2">
    <name type="scientific">Deinandra increscens subsp. villosa</name>
    <dbReference type="NCBI Taxonomy" id="3103831"/>
    <lineage>
        <taxon>Eukaryota</taxon>
        <taxon>Viridiplantae</taxon>
        <taxon>Streptophyta</taxon>
        <taxon>Embryophyta</taxon>
        <taxon>Tracheophyta</taxon>
        <taxon>Spermatophyta</taxon>
        <taxon>Magnoliopsida</taxon>
        <taxon>eudicotyledons</taxon>
        <taxon>Gunneridae</taxon>
        <taxon>Pentapetalae</taxon>
        <taxon>asterids</taxon>
        <taxon>campanulids</taxon>
        <taxon>Asterales</taxon>
        <taxon>Asteraceae</taxon>
        <taxon>Asteroideae</taxon>
        <taxon>Heliantheae alliance</taxon>
        <taxon>Madieae</taxon>
        <taxon>Madiinae</taxon>
        <taxon>Deinandra</taxon>
    </lineage>
</organism>
<dbReference type="EMBL" id="JBCNJP010000013">
    <property type="protein sequence ID" value="KAK9069387.1"/>
    <property type="molecule type" value="Genomic_DNA"/>
</dbReference>
<accession>A0AAP0H2I9</accession>
<gene>
    <name evidence="1" type="ORF">SSX86_011290</name>
</gene>
<proteinExistence type="predicted"/>
<evidence type="ECO:0000313" key="1">
    <source>
        <dbReference type="EMBL" id="KAK9069387.1"/>
    </source>
</evidence>
<keyword evidence="2" id="KW-1185">Reference proteome</keyword>
<dbReference type="Proteomes" id="UP001408789">
    <property type="component" value="Unassembled WGS sequence"/>
</dbReference>
<name>A0AAP0H2I9_9ASTR</name>
<dbReference type="AlphaFoldDB" id="A0AAP0H2I9"/>
<comment type="caution">
    <text evidence="1">The sequence shown here is derived from an EMBL/GenBank/DDBJ whole genome shotgun (WGS) entry which is preliminary data.</text>
</comment>
<sequence length="94" mass="10502">MNSSSTNFTLWSFRLFNANDLLQFAGGEQITRFLCWKTLTTTDKELTFIKETQGGYRLWRGSEALGTRDHDGGDEDGGEAGVDDLTVFSEIVTL</sequence>
<reference evidence="1 2" key="1">
    <citation type="submission" date="2024-04" db="EMBL/GenBank/DDBJ databases">
        <title>The reference genome of an endangered Asteraceae, Deinandra increscens subsp. villosa, native to the Central Coast of California.</title>
        <authorList>
            <person name="Guilliams M."/>
            <person name="Hasenstab-Lehman K."/>
            <person name="Meyer R."/>
            <person name="Mcevoy S."/>
        </authorList>
    </citation>
    <scope>NUCLEOTIDE SEQUENCE [LARGE SCALE GENOMIC DNA]</scope>
    <source>
        <tissue evidence="1">Leaf</tissue>
    </source>
</reference>
<protein>
    <submittedName>
        <fullName evidence="1">Uncharacterized protein</fullName>
    </submittedName>
</protein>